<feature type="region of interest" description="Disordered" evidence="7">
    <location>
        <begin position="283"/>
        <end position="314"/>
    </location>
</feature>
<feature type="region of interest" description="Disordered" evidence="7">
    <location>
        <begin position="220"/>
        <end position="240"/>
    </location>
</feature>
<evidence type="ECO:0000256" key="4">
    <source>
        <dbReference type="ARBA" id="ARBA00022723"/>
    </source>
</evidence>
<dbReference type="RefSeq" id="WP_369221243.1">
    <property type="nucleotide sequence ID" value="NZ_CP163441.1"/>
</dbReference>
<dbReference type="SUPFAM" id="SSF48576">
    <property type="entry name" value="Terpenoid synthases"/>
    <property type="match status" value="1"/>
</dbReference>
<reference evidence="8" key="1">
    <citation type="submission" date="2024-07" db="EMBL/GenBank/DDBJ databases">
        <authorList>
            <person name="Yu S.T."/>
        </authorList>
    </citation>
    <scope>NUCLEOTIDE SEQUENCE</scope>
    <source>
        <strain evidence="8">R39</strain>
    </source>
</reference>
<dbReference type="SFLD" id="SFLDS00005">
    <property type="entry name" value="Isoprenoid_Synthase_Type_I"/>
    <property type="match status" value="1"/>
</dbReference>
<dbReference type="PANTHER" id="PTHR12001:SF85">
    <property type="entry name" value="SHORT CHAIN ISOPRENYL DIPHOSPHATE SYNTHASE"/>
    <property type="match status" value="1"/>
</dbReference>
<comment type="similarity">
    <text evidence="2 6">Belongs to the FPP/GGPP synthase family.</text>
</comment>
<keyword evidence="4" id="KW-0479">Metal-binding</keyword>
<feature type="compositionally biased region" description="Basic and acidic residues" evidence="7">
    <location>
        <begin position="223"/>
        <end position="238"/>
    </location>
</feature>
<sequence>MRHEENGAAAAVEQALRDWLSRDAEGPLAEVHRWALHPPGKLLRPVLLLESAAAVGGSYERVMPAAVGVELVHVASLLHDDILDDDQLRRGKPSAHARFGPGAAVLSGDALMFALFEQVVECGRRGVPEAAVIRAVGTLARAGRRMAQGVARELDPVRVPDAVGGYLEMVRLKTSALLSACCEAGAVLGGGSPGQARALAGYGDALGVAFQIRDDLLPYGPEAGREGKPADSDLRNDRPSLPLLLAGPVPNDPERVGRLLVETGALEQSTRLARRYAEQARRELDALPRGPHRSALYRTAEALTPGPWRAGGAG</sequence>
<dbReference type="GO" id="GO:0004659">
    <property type="term" value="F:prenyltransferase activity"/>
    <property type="evidence" value="ECO:0007669"/>
    <property type="project" value="InterPro"/>
</dbReference>
<dbReference type="EMBL" id="CP163441">
    <property type="protein sequence ID" value="XDQ41627.1"/>
    <property type="molecule type" value="Genomic_DNA"/>
</dbReference>
<evidence type="ECO:0000256" key="3">
    <source>
        <dbReference type="ARBA" id="ARBA00022679"/>
    </source>
</evidence>
<dbReference type="InterPro" id="IPR000092">
    <property type="entry name" value="Polyprenyl_synt"/>
</dbReference>
<dbReference type="PROSITE" id="PS00723">
    <property type="entry name" value="POLYPRENYL_SYNTHASE_1"/>
    <property type="match status" value="1"/>
</dbReference>
<dbReference type="InterPro" id="IPR008949">
    <property type="entry name" value="Isoprenoid_synthase_dom_sf"/>
</dbReference>
<dbReference type="PANTHER" id="PTHR12001">
    <property type="entry name" value="GERANYLGERANYL PYROPHOSPHATE SYNTHASE"/>
    <property type="match status" value="1"/>
</dbReference>
<dbReference type="CDD" id="cd00685">
    <property type="entry name" value="Trans_IPPS_HT"/>
    <property type="match status" value="1"/>
</dbReference>
<dbReference type="AlphaFoldDB" id="A0AB39QGK5"/>
<evidence type="ECO:0000256" key="6">
    <source>
        <dbReference type="RuleBase" id="RU004466"/>
    </source>
</evidence>
<accession>A0AB39QGK5</accession>
<dbReference type="InterPro" id="IPR033749">
    <property type="entry name" value="Polyprenyl_synt_CS"/>
</dbReference>
<evidence type="ECO:0000256" key="5">
    <source>
        <dbReference type="ARBA" id="ARBA00022842"/>
    </source>
</evidence>
<dbReference type="Gene3D" id="1.10.600.10">
    <property type="entry name" value="Farnesyl Diphosphate Synthase"/>
    <property type="match status" value="1"/>
</dbReference>
<dbReference type="Pfam" id="PF00348">
    <property type="entry name" value="polyprenyl_synt"/>
    <property type="match status" value="1"/>
</dbReference>
<dbReference type="GO" id="GO:0046872">
    <property type="term" value="F:metal ion binding"/>
    <property type="evidence" value="ECO:0007669"/>
    <property type="project" value="UniProtKB-KW"/>
</dbReference>
<name>A0AB39QGK5_9ACTN</name>
<comment type="cofactor">
    <cofactor evidence="1">
        <name>Mg(2+)</name>
        <dbReference type="ChEBI" id="CHEBI:18420"/>
    </cofactor>
</comment>
<keyword evidence="3 6" id="KW-0808">Transferase</keyword>
<gene>
    <name evidence="8" type="ORF">AB5J52_04700</name>
</gene>
<organism evidence="8">
    <name type="scientific">Streptomyces sp. R39</name>
    <dbReference type="NCBI Taxonomy" id="3238631"/>
    <lineage>
        <taxon>Bacteria</taxon>
        <taxon>Bacillati</taxon>
        <taxon>Actinomycetota</taxon>
        <taxon>Actinomycetes</taxon>
        <taxon>Kitasatosporales</taxon>
        <taxon>Streptomycetaceae</taxon>
        <taxon>Streptomyces</taxon>
    </lineage>
</organism>
<proteinExistence type="inferred from homology"/>
<protein>
    <submittedName>
        <fullName evidence="8">Polyprenyl synthetase family protein</fullName>
        <ecNumber evidence="8">2.5.1.-</ecNumber>
    </submittedName>
</protein>
<evidence type="ECO:0000313" key="8">
    <source>
        <dbReference type="EMBL" id="XDQ41627.1"/>
    </source>
</evidence>
<dbReference type="EC" id="2.5.1.-" evidence="8"/>
<dbReference type="GO" id="GO:0008299">
    <property type="term" value="P:isoprenoid biosynthetic process"/>
    <property type="evidence" value="ECO:0007669"/>
    <property type="project" value="InterPro"/>
</dbReference>
<evidence type="ECO:0000256" key="1">
    <source>
        <dbReference type="ARBA" id="ARBA00001946"/>
    </source>
</evidence>
<evidence type="ECO:0000256" key="2">
    <source>
        <dbReference type="ARBA" id="ARBA00006706"/>
    </source>
</evidence>
<evidence type="ECO:0000256" key="7">
    <source>
        <dbReference type="SAM" id="MobiDB-lite"/>
    </source>
</evidence>
<keyword evidence="5" id="KW-0460">Magnesium</keyword>